<dbReference type="PANTHER" id="PTHR11364">
    <property type="entry name" value="THIOSULFATE SULFERTANSFERASE"/>
    <property type="match status" value="1"/>
</dbReference>
<evidence type="ECO:0000313" key="5">
    <source>
        <dbReference type="Proteomes" id="UP000256970"/>
    </source>
</evidence>
<dbReference type="CDD" id="cd01448">
    <property type="entry name" value="TST_Repeat_1"/>
    <property type="match status" value="1"/>
</dbReference>
<accession>A0A383W4D1</accession>
<dbReference type="InterPro" id="IPR045078">
    <property type="entry name" value="TST/MPST-like"/>
</dbReference>
<evidence type="ECO:0000259" key="3">
    <source>
        <dbReference type="PROSITE" id="PS50206"/>
    </source>
</evidence>
<feature type="domain" description="Rhodanese" evidence="3">
    <location>
        <begin position="50"/>
        <end position="179"/>
    </location>
</feature>
<dbReference type="PROSITE" id="PS00380">
    <property type="entry name" value="RHODANESE_1"/>
    <property type="match status" value="1"/>
</dbReference>
<dbReference type="GO" id="GO:0004792">
    <property type="term" value="F:thiosulfate-cyanide sulfurtransferase activity"/>
    <property type="evidence" value="ECO:0007669"/>
    <property type="project" value="InterPro"/>
</dbReference>
<keyword evidence="1" id="KW-0808">Transferase</keyword>
<keyword evidence="5" id="KW-1185">Reference proteome</keyword>
<proteinExistence type="predicted"/>
<feature type="domain" description="Rhodanese" evidence="3">
    <location>
        <begin position="222"/>
        <end position="354"/>
    </location>
</feature>
<name>A0A383W4D1_TETOB</name>
<reference evidence="4 5" key="1">
    <citation type="submission" date="2016-10" db="EMBL/GenBank/DDBJ databases">
        <authorList>
            <person name="Cai Z."/>
        </authorList>
    </citation>
    <scope>NUCLEOTIDE SEQUENCE [LARGE SCALE GENOMIC DNA]</scope>
</reference>
<dbReference type="Gene3D" id="3.40.250.10">
    <property type="entry name" value="Rhodanese-like domain"/>
    <property type="match status" value="2"/>
</dbReference>
<dbReference type="AlphaFoldDB" id="A0A383W4D1"/>
<evidence type="ECO:0000256" key="2">
    <source>
        <dbReference type="ARBA" id="ARBA00022737"/>
    </source>
</evidence>
<keyword evidence="2" id="KW-0677">Repeat</keyword>
<dbReference type="PANTHER" id="PTHR11364:SF27">
    <property type="entry name" value="SULFURTRANSFERASE"/>
    <property type="match status" value="1"/>
</dbReference>
<dbReference type="InterPro" id="IPR001307">
    <property type="entry name" value="Thiosulphate_STrfase_CS"/>
</dbReference>
<dbReference type="Proteomes" id="UP000256970">
    <property type="component" value="Unassembled WGS sequence"/>
</dbReference>
<protein>
    <recommendedName>
        <fullName evidence="3">Rhodanese domain-containing protein</fullName>
    </recommendedName>
</protein>
<dbReference type="InterPro" id="IPR001763">
    <property type="entry name" value="Rhodanese-like_dom"/>
</dbReference>
<dbReference type="SMART" id="SM00450">
    <property type="entry name" value="RHOD"/>
    <property type="match status" value="2"/>
</dbReference>
<organism evidence="4 5">
    <name type="scientific">Tetradesmus obliquus</name>
    <name type="common">Green alga</name>
    <name type="synonym">Acutodesmus obliquus</name>
    <dbReference type="NCBI Taxonomy" id="3088"/>
    <lineage>
        <taxon>Eukaryota</taxon>
        <taxon>Viridiplantae</taxon>
        <taxon>Chlorophyta</taxon>
        <taxon>core chlorophytes</taxon>
        <taxon>Chlorophyceae</taxon>
        <taxon>CS clade</taxon>
        <taxon>Sphaeropleales</taxon>
        <taxon>Scenedesmaceae</taxon>
        <taxon>Tetradesmus</taxon>
    </lineage>
</organism>
<evidence type="ECO:0000313" key="4">
    <source>
        <dbReference type="EMBL" id="SZX71992.1"/>
    </source>
</evidence>
<dbReference type="EMBL" id="FNXT01001094">
    <property type="protein sequence ID" value="SZX71992.1"/>
    <property type="molecule type" value="Genomic_DNA"/>
</dbReference>
<evidence type="ECO:0000256" key="1">
    <source>
        <dbReference type="ARBA" id="ARBA00022679"/>
    </source>
</evidence>
<sequence>MLLRTKIPSHSYCLTSAAHRHHTQRKFSVVVQSYTAHPDPVVTTQWLANHLDEVSILDVRGHVDSVLVGEGVEQSTYVADYAAYLEGHIPGAVFFDWTKDAVDTSAGAPVQLQMQPDLLAAALEAKGVSRDKPVVAYDAGDGMLAARLWWLLTVAGHPSALLLEGGWGRWAAEGRPAELYEPCTLKVYSYFEPAMQPQLRTTLEDIAGLLPAGQGSQQQQQQQQQVVLLDTRSAAQYTAQVRRGPRGGHIPGAISLPRPALLDEATDWLKPLEQQQQILQQAGIALPNSSSIDSSSSSEKIANSAVEQKVVIYCNGGVAACTAALALHRLGHRSWSVYDGSWNEYSASELPVAQQ</sequence>
<dbReference type="GO" id="GO:0005739">
    <property type="term" value="C:mitochondrion"/>
    <property type="evidence" value="ECO:0007669"/>
    <property type="project" value="TreeGrafter"/>
</dbReference>
<gene>
    <name evidence="4" type="ORF">BQ4739_LOCUS12092</name>
</gene>
<dbReference type="SUPFAM" id="SSF52821">
    <property type="entry name" value="Rhodanese/Cell cycle control phosphatase"/>
    <property type="match status" value="2"/>
</dbReference>
<dbReference type="PROSITE" id="PS50206">
    <property type="entry name" value="RHODANESE_3"/>
    <property type="match status" value="2"/>
</dbReference>
<dbReference type="InterPro" id="IPR036873">
    <property type="entry name" value="Rhodanese-like_dom_sf"/>
</dbReference>
<dbReference type="Pfam" id="PF00581">
    <property type="entry name" value="Rhodanese"/>
    <property type="match status" value="2"/>
</dbReference>
<dbReference type="STRING" id="3088.A0A383W4D1"/>